<dbReference type="SUPFAM" id="SSF48726">
    <property type="entry name" value="Immunoglobulin"/>
    <property type="match status" value="1"/>
</dbReference>
<dbReference type="AlphaFoldDB" id="A0A8C5LS04"/>
<evidence type="ECO:0000256" key="5">
    <source>
        <dbReference type="ARBA" id="ARBA00022737"/>
    </source>
</evidence>
<keyword evidence="8" id="KW-1015">Disulfide bond</keyword>
<reference evidence="16" key="2">
    <citation type="submission" date="2025-09" db="UniProtKB">
        <authorList>
            <consortium name="Ensembl"/>
        </authorList>
    </citation>
    <scope>IDENTIFICATION</scope>
</reference>
<dbReference type="Ensembl" id="ENSLLET00000002479.1">
    <property type="protein sequence ID" value="ENSLLEP00000002378.1"/>
    <property type="gene ID" value="ENSLLEG00000001535.1"/>
</dbReference>
<evidence type="ECO:0000256" key="10">
    <source>
        <dbReference type="ARBA" id="ARBA00023180"/>
    </source>
</evidence>
<evidence type="ECO:0000256" key="4">
    <source>
        <dbReference type="ARBA" id="ARBA00022729"/>
    </source>
</evidence>
<dbReference type="InterPro" id="IPR003961">
    <property type="entry name" value="FN3_dom"/>
</dbReference>
<feature type="chain" id="PRO_5034026806" evidence="14">
    <location>
        <begin position="25"/>
        <end position="824"/>
    </location>
</feature>
<dbReference type="SMART" id="SM00060">
    <property type="entry name" value="FN3"/>
    <property type="match status" value="4"/>
</dbReference>
<dbReference type="PANTHER" id="PTHR48423">
    <property type="entry name" value="INTERLEUKIN-27 RECEPTOR SUBUNIT ALPHA"/>
    <property type="match status" value="1"/>
</dbReference>
<dbReference type="GeneTree" id="ENSGT00940000158915"/>
<sequence>MKKDLCILLVVMLLLIFLPEDIQSCDSITVKSPIILGSHLTATCTVSKTLCRGLEEEEFQFQWKLDNEFIPSTQYVQPFKNSTIVTFSKFSKTSAMLSCYITGVNKQLQLIDRKYIKAGYPPSPPSNLTCLLDLTSYFLKCAWQFGRDPLIDTNVTLLSIKLNNSCEIPDENKVDVNIIENKTSGLIQRDHFNPYKKLALWVTAVNALGSAASPVLCLVPAYEVKLDPPITNKATASVQSCVRIQWERGKKGSFIRSQEYQLRYRREEEKKWTEPLDIVGTLQETELCGLLSARMYHLQLRSIRATKTGEWSEWGPETLIMTLESAPIGKLETWWTQKESKEGLPRKILLMWKELRREDANALFVWYIVKISSGRDVIVCNTTALNCSFPAPKGVIRATIWAYNMAGHSQGTEIVFLQKAGEAVSSIRVSSKNSNSLYVTWVPKLSAIGYIIEWCKTSSNPDCEINWKKEPEGSSTSVLNDNVEPYQRYTVRLYPLYKEYVGSPVSADVYSIQRAPDKAPKLTLIRAAKTEVELSWKPVPMESLHGFLTGYTIFWTDPTGNEQYMDLKDSSGGYVIRNLEPLTVYKVVLRISSSGGSTTGTVMTIHTTLFDAMEVSVLIGILSLACVMIFVVVFILYIMKHERVKNRFWPSIPDPANSSMGKWDSVEQEKPRLAFNTKDVNQIITSDITILDGLAVKKPTTLELSKNSPFLKQDYSQKCNGQSQFTMENINTLKSYVNVADTVQYAKVISGGYREQSPPSSLYVRSDSTQPLLGDASPSPKNYENMWFHCHSQEDSVFFMEEQSQTDFPLLQALKIQYEGEAFS</sequence>
<feature type="region of interest" description="Disordered" evidence="12">
    <location>
        <begin position="754"/>
        <end position="776"/>
    </location>
</feature>
<dbReference type="InterPro" id="IPR036179">
    <property type="entry name" value="Ig-like_dom_sf"/>
</dbReference>
<dbReference type="OrthoDB" id="9887129at2759"/>
<dbReference type="GO" id="GO:0004896">
    <property type="term" value="F:cytokine receptor activity"/>
    <property type="evidence" value="ECO:0007669"/>
    <property type="project" value="InterPro"/>
</dbReference>
<feature type="domain" description="Fibronectin type-III" evidence="15">
    <location>
        <begin position="228"/>
        <end position="325"/>
    </location>
</feature>
<dbReference type="Pfam" id="PF06328">
    <property type="entry name" value="Lep_receptor_Ig"/>
    <property type="match status" value="1"/>
</dbReference>
<organism evidence="16 17">
    <name type="scientific">Leptobrachium leishanense</name>
    <name type="common">Leishan spiny toad</name>
    <dbReference type="NCBI Taxonomy" id="445787"/>
    <lineage>
        <taxon>Eukaryota</taxon>
        <taxon>Metazoa</taxon>
        <taxon>Chordata</taxon>
        <taxon>Craniata</taxon>
        <taxon>Vertebrata</taxon>
        <taxon>Euteleostomi</taxon>
        <taxon>Amphibia</taxon>
        <taxon>Batrachia</taxon>
        <taxon>Anura</taxon>
        <taxon>Pelobatoidea</taxon>
        <taxon>Megophryidae</taxon>
        <taxon>Leptobrachium</taxon>
    </lineage>
</organism>
<evidence type="ECO:0000256" key="1">
    <source>
        <dbReference type="ARBA" id="ARBA00004479"/>
    </source>
</evidence>
<dbReference type="CDD" id="cd00063">
    <property type="entry name" value="FN3"/>
    <property type="match status" value="3"/>
</dbReference>
<name>A0A8C5LS04_9ANUR</name>
<protein>
    <submittedName>
        <fullName evidence="16">Colony stimulating factor 3 receptor</fullName>
    </submittedName>
</protein>
<keyword evidence="4 14" id="KW-0732">Signal</keyword>
<feature type="signal peptide" evidence="14">
    <location>
        <begin position="1"/>
        <end position="24"/>
    </location>
</feature>
<accession>A0A8C5LS04</accession>
<dbReference type="InterPro" id="IPR036116">
    <property type="entry name" value="FN3_sf"/>
</dbReference>
<dbReference type="InterPro" id="IPR010457">
    <property type="entry name" value="IgC2-like_lig-bd"/>
</dbReference>
<keyword evidence="6 13" id="KW-1133">Transmembrane helix</keyword>
<dbReference type="PROSITE" id="PS01353">
    <property type="entry name" value="HEMATOPO_REC_L_F2"/>
    <property type="match status" value="1"/>
</dbReference>
<dbReference type="PROSITE" id="PS50853">
    <property type="entry name" value="FN3"/>
    <property type="match status" value="3"/>
</dbReference>
<keyword evidence="9" id="KW-0675">Receptor</keyword>
<evidence type="ECO:0000313" key="17">
    <source>
        <dbReference type="Proteomes" id="UP000694569"/>
    </source>
</evidence>
<dbReference type="PANTHER" id="PTHR48423:SF1">
    <property type="entry name" value="INTERLEUKIN-27 RECEPTOR SUBUNIT ALPHA"/>
    <property type="match status" value="1"/>
</dbReference>
<evidence type="ECO:0000256" key="6">
    <source>
        <dbReference type="ARBA" id="ARBA00022989"/>
    </source>
</evidence>
<evidence type="ECO:0000256" key="12">
    <source>
        <dbReference type="SAM" id="MobiDB-lite"/>
    </source>
</evidence>
<gene>
    <name evidence="16" type="primary">CSF3R</name>
</gene>
<dbReference type="SUPFAM" id="SSF49265">
    <property type="entry name" value="Fibronectin type III"/>
    <property type="match status" value="3"/>
</dbReference>
<comment type="similarity">
    <text evidence="2">Belongs to the type I cytokine receptor family. Type 2 subfamily.</text>
</comment>
<reference evidence="16" key="1">
    <citation type="submission" date="2025-08" db="UniProtKB">
        <authorList>
            <consortium name="Ensembl"/>
        </authorList>
    </citation>
    <scope>IDENTIFICATION</scope>
</reference>
<dbReference type="InterPro" id="IPR013783">
    <property type="entry name" value="Ig-like_fold"/>
</dbReference>
<evidence type="ECO:0000256" key="2">
    <source>
        <dbReference type="ARBA" id="ARBA00008921"/>
    </source>
</evidence>
<evidence type="ECO:0000256" key="9">
    <source>
        <dbReference type="ARBA" id="ARBA00023170"/>
    </source>
</evidence>
<dbReference type="InterPro" id="IPR003529">
    <property type="entry name" value="Hematopoietin_rcpt_Gp130_CS"/>
</dbReference>
<keyword evidence="5" id="KW-0677">Repeat</keyword>
<evidence type="ECO:0000256" key="14">
    <source>
        <dbReference type="SAM" id="SignalP"/>
    </source>
</evidence>
<keyword evidence="7 13" id="KW-0472">Membrane</keyword>
<dbReference type="Gene3D" id="2.60.40.10">
    <property type="entry name" value="Immunoglobulins"/>
    <property type="match status" value="5"/>
</dbReference>
<evidence type="ECO:0000259" key="15">
    <source>
        <dbReference type="PROSITE" id="PS50853"/>
    </source>
</evidence>
<comment type="subcellular location">
    <subcellularLocation>
        <location evidence="1">Membrane</location>
        <topology evidence="1">Single-pass type I membrane protein</topology>
    </subcellularLocation>
</comment>
<evidence type="ECO:0000256" key="8">
    <source>
        <dbReference type="ARBA" id="ARBA00023157"/>
    </source>
</evidence>
<dbReference type="GO" id="GO:0005886">
    <property type="term" value="C:plasma membrane"/>
    <property type="evidence" value="ECO:0007669"/>
    <property type="project" value="UniProtKB-ARBA"/>
</dbReference>
<evidence type="ECO:0000256" key="7">
    <source>
        <dbReference type="ARBA" id="ARBA00023136"/>
    </source>
</evidence>
<evidence type="ECO:0000256" key="11">
    <source>
        <dbReference type="ARBA" id="ARBA00023319"/>
    </source>
</evidence>
<feature type="transmembrane region" description="Helical" evidence="13">
    <location>
        <begin position="617"/>
        <end position="639"/>
    </location>
</feature>
<proteinExistence type="inferred from homology"/>
<evidence type="ECO:0000256" key="3">
    <source>
        <dbReference type="ARBA" id="ARBA00022692"/>
    </source>
</evidence>
<keyword evidence="11" id="KW-0393">Immunoglobulin domain</keyword>
<keyword evidence="17" id="KW-1185">Reference proteome</keyword>
<feature type="domain" description="Fibronectin type-III" evidence="15">
    <location>
        <begin position="423"/>
        <end position="517"/>
    </location>
</feature>
<feature type="domain" description="Fibronectin type-III" evidence="15">
    <location>
        <begin position="519"/>
        <end position="611"/>
    </location>
</feature>
<dbReference type="Proteomes" id="UP000694569">
    <property type="component" value="Unplaced"/>
</dbReference>
<keyword evidence="3 13" id="KW-0812">Transmembrane</keyword>
<keyword evidence="10" id="KW-0325">Glycoprotein</keyword>
<evidence type="ECO:0000313" key="16">
    <source>
        <dbReference type="Ensembl" id="ENSLLEP00000002378.1"/>
    </source>
</evidence>
<dbReference type="InterPro" id="IPR052672">
    <property type="entry name" value="Type1_Cytokine_Rcpt_Type2"/>
</dbReference>
<evidence type="ECO:0000256" key="13">
    <source>
        <dbReference type="SAM" id="Phobius"/>
    </source>
</evidence>